<dbReference type="InterPro" id="IPR000259">
    <property type="entry name" value="Adhesion_dom_fimbrial"/>
</dbReference>
<dbReference type="SUPFAM" id="SSF49401">
    <property type="entry name" value="Bacterial adhesins"/>
    <property type="match status" value="1"/>
</dbReference>
<evidence type="ECO:0000256" key="1">
    <source>
        <dbReference type="SAM" id="SignalP"/>
    </source>
</evidence>
<proteinExistence type="predicted"/>
<sequence length="172" mass="17519">MITVTAGMVLASSSAFAATASSGEGIVRFQGSVIAAPCSIAPESVDQTIDFGQLSKAHLDAGGISQKKILNIDLLNCTVDASGATKNTVQVTFSGDSGTADDELPTSGGTNTSIVINGYGENVTYGTPTPAVTFLNGSNTLTFDTWAKMATGSTEVNTGEFTAVSNFILTYA</sequence>
<organism evidence="3 4">
    <name type="scientific">Photobacterium damselae</name>
    <dbReference type="NCBI Taxonomy" id="38293"/>
    <lineage>
        <taxon>Bacteria</taxon>
        <taxon>Pseudomonadati</taxon>
        <taxon>Pseudomonadota</taxon>
        <taxon>Gammaproteobacteria</taxon>
        <taxon>Vibrionales</taxon>
        <taxon>Vibrionaceae</taxon>
        <taxon>Photobacterium</taxon>
    </lineage>
</organism>
<dbReference type="EMBL" id="PYMM01000014">
    <property type="protein sequence ID" value="PSU15497.1"/>
    <property type="molecule type" value="Genomic_DNA"/>
</dbReference>
<dbReference type="InterPro" id="IPR008966">
    <property type="entry name" value="Adhesion_dom_sf"/>
</dbReference>
<dbReference type="Proteomes" id="UP000241404">
    <property type="component" value="Unassembled WGS sequence"/>
</dbReference>
<dbReference type="Gene3D" id="2.60.40.1090">
    <property type="entry name" value="Fimbrial-type adhesion domain"/>
    <property type="match status" value="1"/>
</dbReference>
<feature type="chain" id="PRO_5044749267" evidence="1">
    <location>
        <begin position="18"/>
        <end position="172"/>
    </location>
</feature>
<dbReference type="AlphaFoldDB" id="A0ABD6X0W9"/>
<name>A0ABD6X0W9_PHODM</name>
<protein>
    <submittedName>
        <fullName evidence="3">F7-2 fimbrial protein</fullName>
    </submittedName>
</protein>
<dbReference type="InterPro" id="IPR036937">
    <property type="entry name" value="Adhesion_dom_fimbrial_sf"/>
</dbReference>
<evidence type="ECO:0000313" key="4">
    <source>
        <dbReference type="Proteomes" id="UP000241404"/>
    </source>
</evidence>
<gene>
    <name evidence="3" type="ORF">CTM90_16410</name>
</gene>
<keyword evidence="1" id="KW-0732">Signal</keyword>
<accession>A0ABD6X0W9</accession>
<reference evidence="3 4" key="1">
    <citation type="submission" date="2018-03" db="EMBL/GenBank/DDBJ databases">
        <title>Whole genome sequencing of Histamine producing bacteria.</title>
        <authorList>
            <person name="Butler K."/>
        </authorList>
    </citation>
    <scope>NUCLEOTIDE SEQUENCE [LARGE SCALE GENOMIC DNA]</scope>
    <source>
        <strain evidence="3 4">BT-6</strain>
    </source>
</reference>
<feature type="domain" description="Fimbrial-type adhesion" evidence="2">
    <location>
        <begin position="28"/>
        <end position="171"/>
    </location>
</feature>
<evidence type="ECO:0000313" key="3">
    <source>
        <dbReference type="EMBL" id="PSU15497.1"/>
    </source>
</evidence>
<dbReference type="PANTHER" id="PTHR33420">
    <property type="entry name" value="FIMBRIAL SUBUNIT ELFA-RELATED"/>
    <property type="match status" value="1"/>
</dbReference>
<dbReference type="PANTHER" id="PTHR33420:SF11">
    <property type="entry name" value="FIMBRIAL-LIKE PROTEIN"/>
    <property type="match status" value="1"/>
</dbReference>
<comment type="caution">
    <text evidence="3">The sequence shown here is derived from an EMBL/GenBank/DDBJ whole genome shotgun (WGS) entry which is preliminary data.</text>
</comment>
<dbReference type="Pfam" id="PF00419">
    <property type="entry name" value="Fimbrial"/>
    <property type="match status" value="1"/>
</dbReference>
<dbReference type="InterPro" id="IPR050263">
    <property type="entry name" value="Bact_Fimbrial_Adh_Pro"/>
</dbReference>
<feature type="signal peptide" evidence="1">
    <location>
        <begin position="1"/>
        <end position="17"/>
    </location>
</feature>
<evidence type="ECO:0000259" key="2">
    <source>
        <dbReference type="Pfam" id="PF00419"/>
    </source>
</evidence>